<evidence type="ECO:0000313" key="4">
    <source>
        <dbReference type="EMBL" id="GFY95140.1"/>
    </source>
</evidence>
<keyword evidence="5" id="KW-1185">Reference proteome</keyword>
<dbReference type="AlphaFoldDB" id="A0A7J0F8U6"/>
<dbReference type="Gene3D" id="3.30.559.10">
    <property type="entry name" value="Chloramphenicol acetyltransferase-like domain"/>
    <property type="match status" value="2"/>
</dbReference>
<reference evidence="4 5" key="1">
    <citation type="submission" date="2019-07" db="EMBL/GenBank/DDBJ databases">
        <title>De Novo Assembly of kiwifruit Actinidia rufa.</title>
        <authorList>
            <person name="Sugita-Konishi S."/>
            <person name="Sato K."/>
            <person name="Mori E."/>
            <person name="Abe Y."/>
            <person name="Kisaki G."/>
            <person name="Hamano K."/>
            <person name="Suezawa K."/>
            <person name="Otani M."/>
            <person name="Fukuda T."/>
            <person name="Manabe T."/>
            <person name="Gomi K."/>
            <person name="Tabuchi M."/>
            <person name="Akimitsu K."/>
            <person name="Kataoka I."/>
        </authorList>
    </citation>
    <scope>NUCLEOTIDE SEQUENCE [LARGE SCALE GENOMIC DNA]</scope>
    <source>
        <strain evidence="5">cv. Fuchu</strain>
    </source>
</reference>
<dbReference type="GO" id="GO:0016746">
    <property type="term" value="F:acyltransferase activity"/>
    <property type="evidence" value="ECO:0007669"/>
    <property type="project" value="UniProtKB-KW"/>
</dbReference>
<evidence type="ECO:0000256" key="2">
    <source>
        <dbReference type="ARBA" id="ARBA00022679"/>
    </source>
</evidence>
<protein>
    <submittedName>
        <fullName evidence="4">Uncharacterized protein</fullName>
    </submittedName>
</protein>
<dbReference type="InterPro" id="IPR023213">
    <property type="entry name" value="CAT-like_dom_sf"/>
</dbReference>
<dbReference type="PANTHER" id="PTHR31623">
    <property type="entry name" value="F21J9.9"/>
    <property type="match status" value="1"/>
</dbReference>
<name>A0A7J0F8U6_9ERIC</name>
<keyword evidence="3" id="KW-0012">Acyltransferase</keyword>
<evidence type="ECO:0000256" key="3">
    <source>
        <dbReference type="ARBA" id="ARBA00023315"/>
    </source>
</evidence>
<comment type="caution">
    <text evidence="4">The sequence shown here is derived from an EMBL/GenBank/DDBJ whole genome shotgun (WGS) entry which is preliminary data.</text>
</comment>
<proteinExistence type="inferred from homology"/>
<organism evidence="4 5">
    <name type="scientific">Actinidia rufa</name>
    <dbReference type="NCBI Taxonomy" id="165716"/>
    <lineage>
        <taxon>Eukaryota</taxon>
        <taxon>Viridiplantae</taxon>
        <taxon>Streptophyta</taxon>
        <taxon>Embryophyta</taxon>
        <taxon>Tracheophyta</taxon>
        <taxon>Spermatophyta</taxon>
        <taxon>Magnoliopsida</taxon>
        <taxon>eudicotyledons</taxon>
        <taxon>Gunneridae</taxon>
        <taxon>Pentapetalae</taxon>
        <taxon>asterids</taxon>
        <taxon>Ericales</taxon>
        <taxon>Actinidiaceae</taxon>
        <taxon>Actinidia</taxon>
    </lineage>
</organism>
<keyword evidence="2" id="KW-0808">Transferase</keyword>
<dbReference type="Proteomes" id="UP000585474">
    <property type="component" value="Unassembled WGS sequence"/>
</dbReference>
<dbReference type="PANTHER" id="PTHR31623:SF122">
    <property type="entry name" value="HXXXD-TYPE ACYL-TRANSFERASE FAMILY PROTEIN"/>
    <property type="match status" value="1"/>
</dbReference>
<dbReference type="OrthoDB" id="1862401at2759"/>
<accession>A0A7J0F8U6</accession>
<evidence type="ECO:0000313" key="5">
    <source>
        <dbReference type="Proteomes" id="UP000585474"/>
    </source>
</evidence>
<dbReference type="Pfam" id="PF02458">
    <property type="entry name" value="Transferase"/>
    <property type="match status" value="1"/>
</dbReference>
<evidence type="ECO:0000256" key="1">
    <source>
        <dbReference type="ARBA" id="ARBA00009861"/>
    </source>
</evidence>
<sequence>MKVEIIARETIKPSYPTPNHHRSFKLSFLDQLMIADAATLTAFINGWASAALGFPDANVISRRFVFDGSKIAALKAKLTKESVTQPTRVEAVSALLWHSVTAASRSRLTSQRSSSLIWNVNLRPRLMPPLPEHSFGNLAPPILLRADEGETEISCFICHIKRGIADIKDKYGKKLEEEERLSLVLDPSIKIKEGLQKRDSFHSSAIPFGERDRRKFKFSKVYLVGVLKYAV</sequence>
<gene>
    <name evidence="4" type="ORF">Acr_10g0005250</name>
</gene>
<dbReference type="EMBL" id="BJWL01000010">
    <property type="protein sequence ID" value="GFY95140.1"/>
    <property type="molecule type" value="Genomic_DNA"/>
</dbReference>
<comment type="similarity">
    <text evidence="1">Belongs to the plant acyltransferase family.</text>
</comment>